<keyword evidence="11" id="KW-0594">Phospholipid biosynthesis</keyword>
<dbReference type="GO" id="GO:0009570">
    <property type="term" value="C:chloroplast stroma"/>
    <property type="evidence" value="ECO:0007669"/>
    <property type="project" value="UniProtKB-SubCell"/>
</dbReference>
<name>A0AAW1P147_9CHLO</name>
<dbReference type="InterPro" id="IPR023083">
    <property type="entry name" value="G3P_O-acylTrfase_N"/>
</dbReference>
<dbReference type="AlphaFoldDB" id="A0AAW1P147"/>
<dbReference type="Pfam" id="PF14829">
    <property type="entry name" value="GPAT_N"/>
    <property type="match status" value="1"/>
</dbReference>
<evidence type="ECO:0000256" key="15">
    <source>
        <dbReference type="PIRSR" id="PIRSR000431-2"/>
    </source>
</evidence>
<evidence type="ECO:0000256" key="10">
    <source>
        <dbReference type="ARBA" id="ARBA00023098"/>
    </source>
</evidence>
<evidence type="ECO:0000256" key="12">
    <source>
        <dbReference type="ARBA" id="ARBA00023264"/>
    </source>
</evidence>
<reference evidence="17 18" key="1">
    <citation type="journal article" date="2024" name="Nat. Commun.">
        <title>Phylogenomics reveals the evolutionary origins of lichenization in chlorophyte algae.</title>
        <authorList>
            <person name="Puginier C."/>
            <person name="Libourel C."/>
            <person name="Otte J."/>
            <person name="Skaloud P."/>
            <person name="Haon M."/>
            <person name="Grisel S."/>
            <person name="Petersen M."/>
            <person name="Berrin J.G."/>
            <person name="Delaux P.M."/>
            <person name="Dal Grande F."/>
            <person name="Keller J."/>
        </authorList>
    </citation>
    <scope>NUCLEOTIDE SEQUENCE [LARGE SCALE GENOMIC DNA]</scope>
    <source>
        <strain evidence="17 18">SAG 2036</strain>
    </source>
</reference>
<dbReference type="GO" id="GO:0006655">
    <property type="term" value="P:phosphatidylglycerol biosynthetic process"/>
    <property type="evidence" value="ECO:0007669"/>
    <property type="project" value="TreeGrafter"/>
</dbReference>
<comment type="catalytic activity">
    <reaction evidence="14">
        <text>sn-glycerol 3-phosphate + an acyl-CoA = a 1-acyl-sn-glycero-3-phosphate + CoA</text>
        <dbReference type="Rhea" id="RHEA:15325"/>
        <dbReference type="ChEBI" id="CHEBI:57287"/>
        <dbReference type="ChEBI" id="CHEBI:57597"/>
        <dbReference type="ChEBI" id="CHEBI:57970"/>
        <dbReference type="ChEBI" id="CHEBI:58342"/>
        <dbReference type="EC" id="2.3.1.15"/>
    </reaction>
</comment>
<keyword evidence="8 14" id="KW-0808">Transferase</keyword>
<keyword evidence="13 14" id="KW-0012">Acyltransferase</keyword>
<comment type="pathway">
    <text evidence="3">Lipid metabolism.</text>
</comment>
<accession>A0AAW1P147</accession>
<feature type="domain" description="Phospholipid/glycerol acyltransferase" evidence="16">
    <location>
        <begin position="112"/>
        <end position="258"/>
    </location>
</feature>
<protein>
    <recommendedName>
        <fullName evidence="14">Glycerol-3-phosphate acyltransferase, chloroplastic</fullName>
        <shortName evidence="14">GPAT</shortName>
        <ecNumber evidence="14">2.3.1.15</ecNumber>
    </recommendedName>
</protein>
<dbReference type="InterPro" id="IPR002123">
    <property type="entry name" value="Plipid/glycerol_acylTrfase"/>
</dbReference>
<dbReference type="PANTHER" id="PTHR35695:SF1">
    <property type="entry name" value="GLYCEROL-3-PHOSPHATE ACYLTRANSFERASE, CHLOROPLASTIC"/>
    <property type="match status" value="1"/>
</dbReference>
<keyword evidence="5" id="KW-0444">Lipid biosynthesis</keyword>
<evidence type="ECO:0000256" key="14">
    <source>
        <dbReference type="PIRNR" id="PIRNR000431"/>
    </source>
</evidence>
<comment type="caution">
    <text evidence="17">The sequence shown here is derived from an EMBL/GenBank/DDBJ whole genome shotgun (WGS) entry which is preliminary data.</text>
</comment>
<evidence type="ECO:0000256" key="9">
    <source>
        <dbReference type="ARBA" id="ARBA00022946"/>
    </source>
</evidence>
<dbReference type="InterPro" id="IPR038114">
    <property type="entry name" value="GPAT_N_sf"/>
</dbReference>
<keyword evidence="18" id="KW-1185">Reference proteome</keyword>
<dbReference type="EC" id="2.3.1.15" evidence="14"/>
<dbReference type="SUPFAM" id="SSF69593">
    <property type="entry name" value="Glycerol-3-phosphate (1)-acyltransferase"/>
    <property type="match status" value="1"/>
</dbReference>
<dbReference type="Pfam" id="PF01553">
    <property type="entry name" value="Acyltransferase"/>
    <property type="match status" value="1"/>
</dbReference>
<keyword evidence="7 14" id="KW-0934">Plastid</keyword>
<evidence type="ECO:0000313" key="17">
    <source>
        <dbReference type="EMBL" id="KAK9802586.1"/>
    </source>
</evidence>
<organism evidence="17 18">
    <name type="scientific">Symbiochloris irregularis</name>
    <dbReference type="NCBI Taxonomy" id="706552"/>
    <lineage>
        <taxon>Eukaryota</taxon>
        <taxon>Viridiplantae</taxon>
        <taxon>Chlorophyta</taxon>
        <taxon>core chlorophytes</taxon>
        <taxon>Trebouxiophyceae</taxon>
        <taxon>Trebouxiales</taxon>
        <taxon>Trebouxiaceae</taxon>
        <taxon>Symbiochloris</taxon>
    </lineage>
</organism>
<evidence type="ECO:0000256" key="4">
    <source>
        <dbReference type="ARBA" id="ARBA00007937"/>
    </source>
</evidence>
<comment type="similarity">
    <text evidence="4 14">Belongs to the GPAT/DAPAT family.</text>
</comment>
<dbReference type="GO" id="GO:0004366">
    <property type="term" value="F:glycerol-3-phosphate O-acyltransferase activity"/>
    <property type="evidence" value="ECO:0007669"/>
    <property type="project" value="UniProtKB-UniRule"/>
</dbReference>
<comment type="pathway">
    <text evidence="2 14">Phospholipid metabolism; CDP-diacylglycerol biosynthesis; CDP-diacylglycerol from sn-glycerol 3-phosphate: step 1/3.</text>
</comment>
<gene>
    <name evidence="17" type="ORF">WJX73_007682</name>
</gene>
<sequence>MAVQAGKAPQRLVDVFAAFYANYQEAVLDSNVEGADEQAVAKVMGAIIDRVMHDMQSPYTFPSTHTRILEPYDYYQFGQNYVRWLIDFKQSVLGGVEHFDAMEAALQAGENVVILANHQTEADPAVWALLLEHTHPRLATDVFYVAGDRVVSDHLCKPFSMGRNLFCVHSKKHMVHDEPAAKEAKQKTNRRTLTEMLRELNKGGKLIWMAPSGGRDRPKENGQWLPDKFDPSAVELMRQLCTKAKPRGHLFPLAMHSGEMMPPPAAREQAVGEQRITKFVPVGLCAGAPLDVEAIVGAAKDKEAKLSEAAFAAVTDLYLKIEDAIEDPSKGSASGFAQPWLS</sequence>
<evidence type="ECO:0000259" key="16">
    <source>
        <dbReference type="SMART" id="SM00563"/>
    </source>
</evidence>
<dbReference type="PIRSF" id="PIRSF000431">
    <property type="entry name" value="Glycerol-3-P_O-acyltransfrase"/>
    <property type="match status" value="1"/>
</dbReference>
<comment type="subcellular location">
    <subcellularLocation>
        <location evidence="1 14">Plastid</location>
        <location evidence="1 14">Chloroplast stroma</location>
    </subcellularLocation>
</comment>
<dbReference type="EMBL" id="JALJOQ010000071">
    <property type="protein sequence ID" value="KAK9802586.1"/>
    <property type="molecule type" value="Genomic_DNA"/>
</dbReference>
<dbReference type="PANTHER" id="PTHR35695">
    <property type="entry name" value="GLYCEROL-3-PHOSPHATE ACYLTRANSFERASE, CHLOROPLASTIC"/>
    <property type="match status" value="1"/>
</dbReference>
<keyword evidence="9" id="KW-0809">Transit peptide</keyword>
<evidence type="ECO:0000256" key="7">
    <source>
        <dbReference type="ARBA" id="ARBA00022640"/>
    </source>
</evidence>
<keyword evidence="6 14" id="KW-0150">Chloroplast</keyword>
<dbReference type="Gene3D" id="1.10.1200.50">
    <property type="entry name" value="Glycerol-3-phosphate acyltransferase, alpha helical bundle, N-terminal"/>
    <property type="match status" value="1"/>
</dbReference>
<evidence type="ECO:0000256" key="2">
    <source>
        <dbReference type="ARBA" id="ARBA00004765"/>
    </source>
</evidence>
<comment type="function">
    <text evidence="14">Esterifies acyl-group from acyl-ACP to the sn-1 position of glycerol-3-phosphate. The enzyme from chilling-resistant plants discriminates against non-fluid palmitic acid and selects oleic acid whereas the enzyme from sensitive plants accepts both fatty acids.</text>
</comment>
<evidence type="ECO:0000256" key="1">
    <source>
        <dbReference type="ARBA" id="ARBA00004470"/>
    </source>
</evidence>
<keyword evidence="10 14" id="KW-0443">Lipid metabolism</keyword>
<evidence type="ECO:0000256" key="6">
    <source>
        <dbReference type="ARBA" id="ARBA00022528"/>
    </source>
</evidence>
<evidence type="ECO:0000256" key="8">
    <source>
        <dbReference type="ARBA" id="ARBA00022679"/>
    </source>
</evidence>
<dbReference type="Proteomes" id="UP001465755">
    <property type="component" value="Unassembled WGS sequence"/>
</dbReference>
<dbReference type="Gene3D" id="3.40.1130.10">
    <property type="entry name" value="Glycerol-3-phosphate (1)-acyltransferase"/>
    <property type="match status" value="1"/>
</dbReference>
<evidence type="ECO:0000256" key="3">
    <source>
        <dbReference type="ARBA" id="ARBA00005189"/>
    </source>
</evidence>
<dbReference type="SMART" id="SM00563">
    <property type="entry name" value="PlsC"/>
    <property type="match status" value="1"/>
</dbReference>
<keyword evidence="12" id="KW-1208">Phospholipid metabolism</keyword>
<dbReference type="InterPro" id="IPR016222">
    <property type="entry name" value="G3P_O-acylTrfase_chlp"/>
</dbReference>
<evidence type="ECO:0000256" key="5">
    <source>
        <dbReference type="ARBA" id="ARBA00022516"/>
    </source>
</evidence>
<evidence type="ECO:0000256" key="11">
    <source>
        <dbReference type="ARBA" id="ARBA00023209"/>
    </source>
</evidence>
<feature type="short sequence motif" description="HXXXXD motif" evidence="15">
    <location>
        <begin position="118"/>
        <end position="123"/>
    </location>
</feature>
<evidence type="ECO:0000256" key="13">
    <source>
        <dbReference type="ARBA" id="ARBA00023315"/>
    </source>
</evidence>
<evidence type="ECO:0000313" key="18">
    <source>
        <dbReference type="Proteomes" id="UP001465755"/>
    </source>
</evidence>
<proteinExistence type="inferred from homology"/>